<feature type="transmembrane region" description="Helical" evidence="5">
    <location>
        <begin position="36"/>
        <end position="54"/>
    </location>
</feature>
<feature type="transmembrane region" description="Helical" evidence="5">
    <location>
        <begin position="128"/>
        <end position="150"/>
    </location>
</feature>
<comment type="subcellular location">
    <subcellularLocation>
        <location evidence="1">Membrane</location>
        <topology evidence="1">Multi-pass membrane protein</topology>
    </subcellularLocation>
</comment>
<dbReference type="InterPro" id="IPR011701">
    <property type="entry name" value="MFS"/>
</dbReference>
<protein>
    <recommendedName>
        <fullName evidence="6">Major facilitator superfamily (MFS) profile domain-containing protein</fullName>
    </recommendedName>
</protein>
<evidence type="ECO:0000313" key="7">
    <source>
        <dbReference type="EMBL" id="CAD9663988.1"/>
    </source>
</evidence>
<feature type="transmembrane region" description="Helical" evidence="5">
    <location>
        <begin position="203"/>
        <end position="225"/>
    </location>
</feature>
<dbReference type="GO" id="GO:0015232">
    <property type="term" value="F:heme transmembrane transporter activity"/>
    <property type="evidence" value="ECO:0007669"/>
    <property type="project" value="TreeGrafter"/>
</dbReference>
<dbReference type="Pfam" id="PF07690">
    <property type="entry name" value="MFS_1"/>
    <property type="match status" value="1"/>
</dbReference>
<evidence type="ECO:0000256" key="5">
    <source>
        <dbReference type="SAM" id="Phobius"/>
    </source>
</evidence>
<keyword evidence="2 5" id="KW-0812">Transmembrane</keyword>
<dbReference type="InterPro" id="IPR049680">
    <property type="entry name" value="FLVCR1-2_SLC49-like"/>
</dbReference>
<feature type="transmembrane region" description="Helical" evidence="5">
    <location>
        <begin position="357"/>
        <end position="376"/>
    </location>
</feature>
<feature type="transmembrane region" description="Helical" evidence="5">
    <location>
        <begin position="264"/>
        <end position="283"/>
    </location>
</feature>
<keyword evidence="3 5" id="KW-1133">Transmembrane helix</keyword>
<dbReference type="PANTHER" id="PTHR10924:SF4">
    <property type="entry name" value="GH15861P"/>
    <property type="match status" value="1"/>
</dbReference>
<organism evidence="7">
    <name type="scientific">Mucochytrium quahogii</name>
    <dbReference type="NCBI Taxonomy" id="96639"/>
    <lineage>
        <taxon>Eukaryota</taxon>
        <taxon>Sar</taxon>
        <taxon>Stramenopiles</taxon>
        <taxon>Bigyra</taxon>
        <taxon>Labyrinthulomycetes</taxon>
        <taxon>Thraustochytrida</taxon>
        <taxon>Thraustochytriidae</taxon>
        <taxon>Mucochytrium</taxon>
    </lineage>
</organism>
<name>A0A7S2R8T1_9STRA</name>
<dbReference type="SUPFAM" id="SSF103473">
    <property type="entry name" value="MFS general substrate transporter"/>
    <property type="match status" value="1"/>
</dbReference>
<dbReference type="Gene3D" id="1.20.1250.20">
    <property type="entry name" value="MFS general substrate transporter like domains"/>
    <property type="match status" value="2"/>
</dbReference>
<evidence type="ECO:0000256" key="4">
    <source>
        <dbReference type="ARBA" id="ARBA00023136"/>
    </source>
</evidence>
<feature type="transmembrane region" description="Helical" evidence="5">
    <location>
        <begin position="331"/>
        <end position="351"/>
    </location>
</feature>
<evidence type="ECO:0000256" key="1">
    <source>
        <dbReference type="ARBA" id="ARBA00004141"/>
    </source>
</evidence>
<dbReference type="PROSITE" id="PS50850">
    <property type="entry name" value="MFS"/>
    <property type="match status" value="1"/>
</dbReference>
<feature type="transmembrane region" description="Helical" evidence="5">
    <location>
        <begin position="397"/>
        <end position="416"/>
    </location>
</feature>
<gene>
    <name evidence="7" type="ORF">QSP1433_LOCUS854</name>
</gene>
<evidence type="ECO:0000259" key="6">
    <source>
        <dbReference type="PROSITE" id="PS50850"/>
    </source>
</evidence>
<accession>A0A7S2R8T1</accession>
<feature type="domain" description="Major facilitator superfamily (MFS) profile" evidence="6">
    <location>
        <begin position="38"/>
        <end position="449"/>
    </location>
</feature>
<evidence type="ECO:0000256" key="2">
    <source>
        <dbReference type="ARBA" id="ARBA00022692"/>
    </source>
</evidence>
<dbReference type="AlphaFoldDB" id="A0A7S2R8T1"/>
<feature type="transmembrane region" description="Helical" evidence="5">
    <location>
        <begin position="74"/>
        <end position="92"/>
    </location>
</feature>
<dbReference type="GO" id="GO:0020037">
    <property type="term" value="F:heme binding"/>
    <property type="evidence" value="ECO:0007669"/>
    <property type="project" value="TreeGrafter"/>
</dbReference>
<dbReference type="InterPro" id="IPR020846">
    <property type="entry name" value="MFS_dom"/>
</dbReference>
<dbReference type="GO" id="GO:0016020">
    <property type="term" value="C:membrane"/>
    <property type="evidence" value="ECO:0007669"/>
    <property type="project" value="UniProtKB-SubCell"/>
</dbReference>
<sequence>MTHQGSQVFAKYETIGEEDVEKNSQEEETTVYTKRWFVLLLFCLCSLTNGTQWIQFASISTTIADFYQVSQAQVNWLSLVYMVVYIPLIFPVTKMLDYCGLRTIILCGSFLNALAACIKIACAEQDRFWLLLTAQVIASLAQVFTLGMPPKVAATWFHGRQVSTATACGVFGNQLGNALGFLMPVNMVPSSSSSSVSETRAGLFKMYLAMGLITSVIFILSLVFFDAKPKTPPSAAQHAFELHRNQKSKEPYYMQIKTFLNSRTTILLTVSYGILTGVFYAVTTLLAQEVLFYFPGHDTDVGNLGLVIIFTGLVGAIIGGVLLDRTKRFKLVSLTTYVFSVLGLVMFVVVLSRNRMWLIYVASGVMGFFLSGYLAIGFEFAAELTFPTSEDVTGGTLNACAQIVGIVLILVMGHIIDVQPNGILYANVIMVVLLSVGCFLIVFIKEELRRFNASIS</sequence>
<feature type="transmembrane region" description="Helical" evidence="5">
    <location>
        <begin position="303"/>
        <end position="324"/>
    </location>
</feature>
<evidence type="ECO:0000256" key="3">
    <source>
        <dbReference type="ARBA" id="ARBA00022989"/>
    </source>
</evidence>
<dbReference type="PANTHER" id="PTHR10924">
    <property type="entry name" value="MAJOR FACILITATOR SUPERFAMILY PROTEIN-RELATED"/>
    <property type="match status" value="1"/>
</dbReference>
<reference evidence="7" key="1">
    <citation type="submission" date="2021-01" db="EMBL/GenBank/DDBJ databases">
        <authorList>
            <person name="Corre E."/>
            <person name="Pelletier E."/>
            <person name="Niang G."/>
            <person name="Scheremetjew M."/>
            <person name="Finn R."/>
            <person name="Kale V."/>
            <person name="Holt S."/>
            <person name="Cochrane G."/>
            <person name="Meng A."/>
            <person name="Brown T."/>
            <person name="Cohen L."/>
        </authorList>
    </citation>
    <scope>NUCLEOTIDE SEQUENCE</scope>
    <source>
        <strain evidence="7">NY070348D</strain>
    </source>
</reference>
<dbReference type="GO" id="GO:0097037">
    <property type="term" value="P:heme export"/>
    <property type="evidence" value="ECO:0007669"/>
    <property type="project" value="TreeGrafter"/>
</dbReference>
<dbReference type="InterPro" id="IPR036259">
    <property type="entry name" value="MFS_trans_sf"/>
</dbReference>
<feature type="transmembrane region" description="Helical" evidence="5">
    <location>
        <begin position="422"/>
        <end position="444"/>
    </location>
</feature>
<dbReference type="EMBL" id="HBHK01001447">
    <property type="protein sequence ID" value="CAD9663988.1"/>
    <property type="molecule type" value="Transcribed_RNA"/>
</dbReference>
<proteinExistence type="predicted"/>
<keyword evidence="4 5" id="KW-0472">Membrane</keyword>